<protein>
    <recommendedName>
        <fullName evidence="2">PDZ domain-containing protein</fullName>
    </recommendedName>
</protein>
<feature type="region of interest" description="Disordered" evidence="1">
    <location>
        <begin position="10"/>
        <end position="34"/>
    </location>
</feature>
<accession>A0ABD3NE43</accession>
<dbReference type="InterPro" id="IPR001478">
    <property type="entry name" value="PDZ"/>
</dbReference>
<dbReference type="PANTHER" id="PTHR38909:SF1">
    <property type="entry name" value="G PROTEIN GAMMA DOMAIN-CONTAINING PROTEIN"/>
    <property type="match status" value="1"/>
</dbReference>
<dbReference type="Pfam" id="PF00595">
    <property type="entry name" value="PDZ"/>
    <property type="match status" value="1"/>
</dbReference>
<comment type="caution">
    <text evidence="3">The sequence shown here is derived from an EMBL/GenBank/DDBJ whole genome shotgun (WGS) entry which is preliminary data.</text>
</comment>
<keyword evidence="4" id="KW-1185">Reference proteome</keyword>
<name>A0ABD3NE43_9STRA</name>
<dbReference type="Proteomes" id="UP001530400">
    <property type="component" value="Unassembled WGS sequence"/>
</dbReference>
<dbReference type="AlphaFoldDB" id="A0ABD3NE43"/>
<dbReference type="SUPFAM" id="SSF50156">
    <property type="entry name" value="PDZ domain-like"/>
    <property type="match status" value="1"/>
</dbReference>
<dbReference type="InterPro" id="IPR036034">
    <property type="entry name" value="PDZ_sf"/>
</dbReference>
<dbReference type="PANTHER" id="PTHR38909">
    <property type="entry name" value="G PROTEIN GAMMA DOMAIN-CONTAINING PROTEIN"/>
    <property type="match status" value="1"/>
</dbReference>
<reference evidence="3 4" key="1">
    <citation type="submission" date="2024-10" db="EMBL/GenBank/DDBJ databases">
        <title>Updated reference genomes for cyclostephanoid diatoms.</title>
        <authorList>
            <person name="Roberts W.R."/>
            <person name="Alverson A.J."/>
        </authorList>
    </citation>
    <scope>NUCLEOTIDE SEQUENCE [LARGE SCALE GENOMIC DNA]</scope>
    <source>
        <strain evidence="3 4">AJA010-31</strain>
    </source>
</reference>
<dbReference type="Gene3D" id="2.30.42.10">
    <property type="match status" value="1"/>
</dbReference>
<dbReference type="EMBL" id="JALLPJ020001199">
    <property type="protein sequence ID" value="KAL3774339.1"/>
    <property type="molecule type" value="Genomic_DNA"/>
</dbReference>
<dbReference type="SMART" id="SM00228">
    <property type="entry name" value="PDZ"/>
    <property type="match status" value="1"/>
</dbReference>
<evidence type="ECO:0000313" key="4">
    <source>
        <dbReference type="Proteomes" id="UP001530400"/>
    </source>
</evidence>
<feature type="compositionally biased region" description="Basic residues" evidence="1">
    <location>
        <begin position="10"/>
        <end position="19"/>
    </location>
</feature>
<gene>
    <name evidence="3" type="ORF">ACHAWO_009286</name>
</gene>
<sequence length="345" mass="37573">MPSLICPIFKKKKKKHRHNNNPNKEHHVHSGGMSVSSTDVLGDHSPAGKVREVITCIRMDGLATLNSCLTQIFVPIISHYGITPRSRDTHSSKSSARSKAAATHATSSSYSPLSIKNDARGTMCSRDDDSSLPTIDPDYNPASDNFSLSDAGGTIGSQSQSLSIFGSQTRFTAGSSSSHHRHQLYKNNTNYTVNNTINNEDYHYYHPYHPTPPSTRNTPTLQQQHTKNATIPKPKLLEIYAPSGKLGVVIDVPLNSTTPLVHAIKDTCPIRKEIQVGDALIAVDDVDVRNMNAVEVSKLISRKSSQEVRKLSVLRRDQSELLFGGGGAVGMVGMGMSGEDVYGLR</sequence>
<feature type="domain" description="PDZ" evidence="2">
    <location>
        <begin position="244"/>
        <end position="317"/>
    </location>
</feature>
<organism evidence="3 4">
    <name type="scientific">Cyclotella atomus</name>
    <dbReference type="NCBI Taxonomy" id="382360"/>
    <lineage>
        <taxon>Eukaryota</taxon>
        <taxon>Sar</taxon>
        <taxon>Stramenopiles</taxon>
        <taxon>Ochrophyta</taxon>
        <taxon>Bacillariophyta</taxon>
        <taxon>Coscinodiscophyceae</taxon>
        <taxon>Thalassiosirophycidae</taxon>
        <taxon>Stephanodiscales</taxon>
        <taxon>Stephanodiscaceae</taxon>
        <taxon>Cyclotella</taxon>
    </lineage>
</organism>
<feature type="compositionally biased region" description="Low complexity" evidence="1">
    <location>
        <begin position="92"/>
        <end position="109"/>
    </location>
</feature>
<proteinExistence type="predicted"/>
<evidence type="ECO:0000259" key="2">
    <source>
        <dbReference type="SMART" id="SM00228"/>
    </source>
</evidence>
<evidence type="ECO:0000256" key="1">
    <source>
        <dbReference type="SAM" id="MobiDB-lite"/>
    </source>
</evidence>
<evidence type="ECO:0000313" key="3">
    <source>
        <dbReference type="EMBL" id="KAL3774339.1"/>
    </source>
</evidence>
<feature type="region of interest" description="Disordered" evidence="1">
    <location>
        <begin position="84"/>
        <end position="152"/>
    </location>
</feature>